<dbReference type="PANTHER" id="PTHR23248">
    <property type="entry name" value="PHOSPHOLIPID SCRAMBLASE-RELATED"/>
    <property type="match status" value="1"/>
</dbReference>
<dbReference type="GO" id="GO:0017128">
    <property type="term" value="F:phospholipid scramblase activity"/>
    <property type="evidence" value="ECO:0007669"/>
    <property type="project" value="InterPro"/>
</dbReference>
<evidence type="ECO:0000313" key="3">
    <source>
        <dbReference type="EnsemblMetazoa" id="SMAR015618-PA"/>
    </source>
</evidence>
<dbReference type="EMBL" id="JH431182">
    <property type="status" value="NOT_ANNOTATED_CDS"/>
    <property type="molecule type" value="Genomic_DNA"/>
</dbReference>
<evidence type="ECO:0000256" key="1">
    <source>
        <dbReference type="ARBA" id="ARBA00005350"/>
    </source>
</evidence>
<dbReference type="PhylomeDB" id="T1JP42"/>
<sequence length="237" mass="26392">MKCCDCKKGKNDIAGEWMPKPQGICNCPPGLEYLASIDQISIHDIVETGWISSAYKRYRIINNKDEVVYLAEEERPETLIVSQRHMNMKLIENSGKEVIHLHRSVRSDDGCCCFQLNKMDVSAPVGQIVGYVVEDGSWEGIGFTIENAAGGAVLRIIRPGVCFRCCGSGDVNFDVMALDGNTQVGIIQWQNWTGGFIRCDDADDFGITFPMDLDVRMKAVMIGASLLIDFMYFESGR</sequence>
<keyword evidence="2" id="KW-0106">Calcium</keyword>
<dbReference type="InterPro" id="IPR005552">
    <property type="entry name" value="Scramblase"/>
</dbReference>
<comment type="cofactor">
    <cofactor evidence="2">
        <name>Ca(2+)</name>
        <dbReference type="ChEBI" id="CHEBI:29108"/>
    </cofactor>
</comment>
<reference evidence="3" key="2">
    <citation type="submission" date="2015-02" db="UniProtKB">
        <authorList>
            <consortium name="EnsemblMetazoa"/>
        </authorList>
    </citation>
    <scope>IDENTIFICATION</scope>
</reference>
<dbReference type="Pfam" id="PF03803">
    <property type="entry name" value="Scramblase"/>
    <property type="match status" value="1"/>
</dbReference>
<name>T1JP42_STRMM</name>
<dbReference type="AlphaFoldDB" id="T1JP42"/>
<proteinExistence type="inferred from homology"/>
<dbReference type="GO" id="GO:0005886">
    <property type="term" value="C:plasma membrane"/>
    <property type="evidence" value="ECO:0007669"/>
    <property type="project" value="TreeGrafter"/>
</dbReference>
<dbReference type="Proteomes" id="UP000014500">
    <property type="component" value="Unassembled WGS sequence"/>
</dbReference>
<comment type="function">
    <text evidence="2">May mediate accelerated ATP-independent bidirectional transbilayer migration of phospholipids upon binding calcium ions that results in a loss of phospholipid asymmetry in the plasma membrane.</text>
</comment>
<organism evidence="3 4">
    <name type="scientific">Strigamia maritima</name>
    <name type="common">European centipede</name>
    <name type="synonym">Geophilus maritimus</name>
    <dbReference type="NCBI Taxonomy" id="126957"/>
    <lineage>
        <taxon>Eukaryota</taxon>
        <taxon>Metazoa</taxon>
        <taxon>Ecdysozoa</taxon>
        <taxon>Arthropoda</taxon>
        <taxon>Myriapoda</taxon>
        <taxon>Chilopoda</taxon>
        <taxon>Pleurostigmophora</taxon>
        <taxon>Geophilomorpha</taxon>
        <taxon>Linotaeniidae</taxon>
        <taxon>Strigamia</taxon>
    </lineage>
</organism>
<dbReference type="HOGENOM" id="CLU_053024_2_2_1"/>
<keyword evidence="2" id="KW-0564">Palmitate</keyword>
<evidence type="ECO:0000256" key="2">
    <source>
        <dbReference type="RuleBase" id="RU363116"/>
    </source>
</evidence>
<reference evidence="4" key="1">
    <citation type="submission" date="2011-05" db="EMBL/GenBank/DDBJ databases">
        <authorList>
            <person name="Richards S.R."/>
            <person name="Qu J."/>
            <person name="Jiang H."/>
            <person name="Jhangiani S.N."/>
            <person name="Agravi P."/>
            <person name="Goodspeed R."/>
            <person name="Gross S."/>
            <person name="Mandapat C."/>
            <person name="Jackson L."/>
            <person name="Mathew T."/>
            <person name="Pu L."/>
            <person name="Thornton R."/>
            <person name="Saada N."/>
            <person name="Wilczek-Boney K.B."/>
            <person name="Lee S."/>
            <person name="Kovar C."/>
            <person name="Wu Y."/>
            <person name="Scherer S.E."/>
            <person name="Worley K.C."/>
            <person name="Muzny D.M."/>
            <person name="Gibbs R."/>
        </authorList>
    </citation>
    <scope>NUCLEOTIDE SEQUENCE</scope>
    <source>
        <strain evidence="4">Brora</strain>
    </source>
</reference>
<keyword evidence="4" id="KW-1185">Reference proteome</keyword>
<dbReference type="STRING" id="126957.T1JP42"/>
<evidence type="ECO:0000313" key="4">
    <source>
        <dbReference type="Proteomes" id="UP000014500"/>
    </source>
</evidence>
<keyword evidence="2" id="KW-0449">Lipoprotein</keyword>
<dbReference type="EnsemblMetazoa" id="SMAR015618-RA">
    <property type="protein sequence ID" value="SMAR015618-PA"/>
    <property type="gene ID" value="SMAR015618"/>
</dbReference>
<dbReference type="OMA" id="ARPMMEV"/>
<dbReference type="eggNOG" id="KOG0621">
    <property type="taxonomic scope" value="Eukaryota"/>
</dbReference>
<dbReference type="PANTHER" id="PTHR23248:SF9">
    <property type="entry name" value="PHOSPHOLIPID SCRAMBLASE"/>
    <property type="match status" value="1"/>
</dbReference>
<accession>T1JP42</accession>
<protein>
    <recommendedName>
        <fullName evidence="2">Phospholipid scramblase</fullName>
    </recommendedName>
</protein>
<comment type="similarity">
    <text evidence="1 2">Belongs to the phospholipid scramblase family.</text>
</comment>